<comment type="caution">
    <text evidence="1">The sequence shown here is derived from an EMBL/GenBank/DDBJ whole genome shotgun (WGS) entry which is preliminary data.</text>
</comment>
<accession>A0A0A6VH33</accession>
<evidence type="ECO:0000313" key="1">
    <source>
        <dbReference type="EMBL" id="TCF00881.1"/>
    </source>
</evidence>
<proteinExistence type="predicted"/>
<evidence type="ECO:0000313" key="2">
    <source>
        <dbReference type="Proteomes" id="UP000292751"/>
    </source>
</evidence>
<dbReference type="RefSeq" id="WP_047379842.1">
    <property type="nucleotide sequence ID" value="NZ_BNHA01000009.1"/>
</dbReference>
<reference evidence="1 2" key="1">
    <citation type="journal article" date="2018" name="Sci. Rep.">
        <title>Genomic diversity and distribution of Bifidobacterium longum subsp. longum across the human lifespan.</title>
        <authorList>
            <person name="Odamaki T."/>
            <person name="Bottacini F."/>
            <person name="Kato K."/>
            <person name="Mitsuyama E."/>
            <person name="Yoshida K."/>
            <person name="Horigome A."/>
            <person name="Xiao J.Z."/>
            <person name="van Sinderen D."/>
        </authorList>
    </citation>
    <scope>NUCLEOTIDE SEQUENCE [LARGE SCALE GENOMIC DNA]</scope>
    <source>
        <strain evidence="1 2">MCC10076</strain>
    </source>
</reference>
<dbReference type="Proteomes" id="UP000292751">
    <property type="component" value="Unassembled WGS sequence"/>
</dbReference>
<name>A0A0A6VH33_BIFLL</name>
<protein>
    <submittedName>
        <fullName evidence="1">Uncharacterized protein</fullName>
    </submittedName>
</protein>
<gene>
    <name evidence="1" type="ORF">MCC10076_0088</name>
</gene>
<dbReference type="EMBL" id="SHRX01000001">
    <property type="protein sequence ID" value="TCF00881.1"/>
    <property type="molecule type" value="Genomic_DNA"/>
</dbReference>
<dbReference type="AlphaFoldDB" id="A0A0A6VH33"/>
<sequence>MANEMKELHGAVFELTPDMISAVSLDEIEVEDMTPKTRNVKDDTSDKRHRVDDERFGGTVYKLPGLAVRDCRRKRIRDHVSVFVRQRPTTAIPEMTQLKLTGHVLLSPYAVDDLGFTIVADGVEVVAAGVSAGRHANE</sequence>
<organism evidence="1 2">
    <name type="scientific">Bifidobacterium longum subsp. longum</name>
    <dbReference type="NCBI Taxonomy" id="1679"/>
    <lineage>
        <taxon>Bacteria</taxon>
        <taxon>Bacillati</taxon>
        <taxon>Actinomycetota</taxon>
        <taxon>Actinomycetes</taxon>
        <taxon>Bifidobacteriales</taxon>
        <taxon>Bifidobacteriaceae</taxon>
        <taxon>Bifidobacterium</taxon>
    </lineage>
</organism>